<proteinExistence type="predicted"/>
<evidence type="ECO:0000256" key="1">
    <source>
        <dbReference type="SAM" id="MobiDB-lite"/>
    </source>
</evidence>
<keyword evidence="2" id="KW-0812">Transmembrane</keyword>
<feature type="transmembrane region" description="Helical" evidence="2">
    <location>
        <begin position="464"/>
        <end position="486"/>
    </location>
</feature>
<dbReference type="EMBL" id="JARKIE010000102">
    <property type="protein sequence ID" value="KAJ7685865.1"/>
    <property type="molecule type" value="Genomic_DNA"/>
</dbReference>
<keyword evidence="2" id="KW-1133">Transmembrane helix</keyword>
<evidence type="ECO:0008006" key="5">
    <source>
        <dbReference type="Google" id="ProtNLM"/>
    </source>
</evidence>
<feature type="compositionally biased region" description="Polar residues" evidence="1">
    <location>
        <begin position="20"/>
        <end position="29"/>
    </location>
</feature>
<accession>A0AAD7GFN9</accession>
<organism evidence="3 4">
    <name type="scientific">Mycena rosella</name>
    <name type="common">Pink bonnet</name>
    <name type="synonym">Agaricus rosellus</name>
    <dbReference type="NCBI Taxonomy" id="1033263"/>
    <lineage>
        <taxon>Eukaryota</taxon>
        <taxon>Fungi</taxon>
        <taxon>Dikarya</taxon>
        <taxon>Basidiomycota</taxon>
        <taxon>Agaricomycotina</taxon>
        <taxon>Agaricomycetes</taxon>
        <taxon>Agaricomycetidae</taxon>
        <taxon>Agaricales</taxon>
        <taxon>Marasmiineae</taxon>
        <taxon>Mycenaceae</taxon>
        <taxon>Mycena</taxon>
    </lineage>
</organism>
<name>A0AAD7GFN9_MYCRO</name>
<keyword evidence="4" id="KW-1185">Reference proteome</keyword>
<keyword evidence="2" id="KW-0472">Membrane</keyword>
<dbReference type="Proteomes" id="UP001221757">
    <property type="component" value="Unassembled WGS sequence"/>
</dbReference>
<feature type="compositionally biased region" description="Polar residues" evidence="1">
    <location>
        <begin position="1"/>
        <end position="11"/>
    </location>
</feature>
<evidence type="ECO:0000256" key="2">
    <source>
        <dbReference type="SAM" id="Phobius"/>
    </source>
</evidence>
<protein>
    <recommendedName>
        <fullName evidence="5">Transmembrane protein</fullName>
    </recommendedName>
</protein>
<evidence type="ECO:0000313" key="3">
    <source>
        <dbReference type="EMBL" id="KAJ7685865.1"/>
    </source>
</evidence>
<evidence type="ECO:0000313" key="4">
    <source>
        <dbReference type="Proteomes" id="UP001221757"/>
    </source>
</evidence>
<reference evidence="3" key="1">
    <citation type="submission" date="2023-03" db="EMBL/GenBank/DDBJ databases">
        <title>Massive genome expansion in bonnet fungi (Mycena s.s.) driven by repeated elements and novel gene families across ecological guilds.</title>
        <authorList>
            <consortium name="Lawrence Berkeley National Laboratory"/>
            <person name="Harder C.B."/>
            <person name="Miyauchi S."/>
            <person name="Viragh M."/>
            <person name="Kuo A."/>
            <person name="Thoen E."/>
            <person name="Andreopoulos B."/>
            <person name="Lu D."/>
            <person name="Skrede I."/>
            <person name="Drula E."/>
            <person name="Henrissat B."/>
            <person name="Morin E."/>
            <person name="Kohler A."/>
            <person name="Barry K."/>
            <person name="LaButti K."/>
            <person name="Morin E."/>
            <person name="Salamov A."/>
            <person name="Lipzen A."/>
            <person name="Mereny Z."/>
            <person name="Hegedus B."/>
            <person name="Baldrian P."/>
            <person name="Stursova M."/>
            <person name="Weitz H."/>
            <person name="Taylor A."/>
            <person name="Grigoriev I.V."/>
            <person name="Nagy L.G."/>
            <person name="Martin F."/>
            <person name="Kauserud H."/>
        </authorList>
    </citation>
    <scope>NUCLEOTIDE SEQUENCE</scope>
    <source>
        <strain evidence="3">CBHHK067</strain>
    </source>
</reference>
<comment type="caution">
    <text evidence="3">The sequence shown here is derived from an EMBL/GenBank/DDBJ whole genome shotgun (WGS) entry which is preliminary data.</text>
</comment>
<gene>
    <name evidence="3" type="ORF">B0H17DRAFT_1181407</name>
</gene>
<feature type="region of interest" description="Disordered" evidence="1">
    <location>
        <begin position="1"/>
        <end position="37"/>
    </location>
</feature>
<sequence length="554" mass="58973">MSTFSESSENSIPFLRKPSNMDSTGSDNSFHPDPVRESPVLPRRSTCELFFFPLLAGCPPCDRAPSPAAYAAGHIEFHAQYLPPLAWANQQMEGNFRGWTTFIRPVLFLIKTPASGSELDLSSPFLHQMESTGAIATFIRGQIASGYALVSNKTGTPASFTLLDHTFSVSTAGILPATFRDSNTSAWFPIISVIPSTIHADHDLLDGLSSNYSTNQQGFSVDVTCEFQNITAIEPSLTVNTVTPHWPNGTAMTNITLIEMSANCPVPEHSGVSATSTFVSGEPPNYFMMISCKPAENYTLIFSSSGVYENLTPAVCNLSPKITRVNVDYLDPNSDSEMISSSAILDDAILDPDGPAGVSAVVTIADMMFFSQGLLTNVMADDIASVLTTLSDDSLEEDPAGAVLQLMAEYIRGVAEYSGSVFRACLSRKNGTFADGVPANMAIPTTGTIYTQTMCWIPPTGSSGWVLVLGTVVAFITILVVIVAVAQNRHAMNPQSDAFDPGDTMHLLSAAAAGGLEDLFEGGVDVDFRAAEKVKVVLGLIPGSSLALVAANTE</sequence>
<dbReference type="AlphaFoldDB" id="A0AAD7GFN9"/>